<feature type="region of interest" description="Disordered" evidence="1">
    <location>
        <begin position="172"/>
        <end position="365"/>
    </location>
</feature>
<reference evidence="3" key="1">
    <citation type="journal article" date="2019" name="Nat. Commun.">
        <title>The genome of broomcorn millet.</title>
        <authorList>
            <person name="Zou C."/>
            <person name="Miki D."/>
            <person name="Li D."/>
            <person name="Tang Q."/>
            <person name="Xiao L."/>
            <person name="Rajput S."/>
            <person name="Deng P."/>
            <person name="Jia W."/>
            <person name="Huang R."/>
            <person name="Zhang M."/>
            <person name="Sun Y."/>
            <person name="Hu J."/>
            <person name="Fu X."/>
            <person name="Schnable P.S."/>
            <person name="Li F."/>
            <person name="Zhang H."/>
            <person name="Feng B."/>
            <person name="Zhu X."/>
            <person name="Liu R."/>
            <person name="Schnable J.C."/>
            <person name="Zhu J.-K."/>
            <person name="Zhang H."/>
        </authorList>
    </citation>
    <scope>NUCLEOTIDE SEQUENCE [LARGE SCALE GENOMIC DNA]</scope>
</reference>
<sequence>MGGGVVHGGKPCSWPLAPHRPSPVLNTRWEEKPTEEEMVEVEVLLAELQKLKDEKLTGAAVALSFVKRLTQPIQERVHPGYEYSGREDPTRRKNRMVSRGQAHRRVMLIMSGEVRDKGCPKVYCLKRPTTEVYSLLVESFCFSPISFGPGAAGNAVDPPAGLALPAADVGTYSSNSSIGSESDDVVEVSGPTAGAVSTTKKQRPTRKVAASKAQQGGVAPRGWSSTPPCTSRGEVEAATEKAGLTTPKTEEEDQEEERGRPPKRASLSGAKRKAEESTQEARSAEGAAAKAEEAKKEVAASEPPQGDDIEPLDVAPGDRARPGTVEDPANPNVVAPALPTVQKPPKEKAPGERAVVTKEALLEAT</sequence>
<dbReference type="PANTHER" id="PTHR33026">
    <property type="entry name" value="OS06G0360600 PROTEIN"/>
    <property type="match status" value="1"/>
</dbReference>
<keyword evidence="3" id="KW-1185">Reference proteome</keyword>
<organism evidence="2 3">
    <name type="scientific">Panicum miliaceum</name>
    <name type="common">Proso millet</name>
    <name type="synonym">Broomcorn millet</name>
    <dbReference type="NCBI Taxonomy" id="4540"/>
    <lineage>
        <taxon>Eukaryota</taxon>
        <taxon>Viridiplantae</taxon>
        <taxon>Streptophyta</taxon>
        <taxon>Embryophyta</taxon>
        <taxon>Tracheophyta</taxon>
        <taxon>Spermatophyta</taxon>
        <taxon>Magnoliopsida</taxon>
        <taxon>Liliopsida</taxon>
        <taxon>Poales</taxon>
        <taxon>Poaceae</taxon>
        <taxon>PACMAD clade</taxon>
        <taxon>Panicoideae</taxon>
        <taxon>Panicodae</taxon>
        <taxon>Paniceae</taxon>
        <taxon>Panicinae</taxon>
        <taxon>Panicum</taxon>
        <taxon>Panicum sect. Panicum</taxon>
    </lineage>
</organism>
<protein>
    <submittedName>
        <fullName evidence="2">Uncharacterized protein</fullName>
    </submittedName>
</protein>
<name>A0A3L6PAZ3_PANMI</name>
<comment type="caution">
    <text evidence="2">The sequence shown here is derived from an EMBL/GenBank/DDBJ whole genome shotgun (WGS) entry which is preliminary data.</text>
</comment>
<dbReference type="PANTHER" id="PTHR33026:SF7">
    <property type="entry name" value="OS03G0100275 PROTEIN"/>
    <property type="match status" value="1"/>
</dbReference>
<dbReference type="AlphaFoldDB" id="A0A3L6PAZ3"/>
<feature type="compositionally biased region" description="Basic and acidic residues" evidence="1">
    <location>
        <begin position="80"/>
        <end position="91"/>
    </location>
</feature>
<evidence type="ECO:0000313" key="2">
    <source>
        <dbReference type="EMBL" id="RLM49100.1"/>
    </source>
</evidence>
<feature type="region of interest" description="Disordered" evidence="1">
    <location>
        <begin position="80"/>
        <end position="99"/>
    </location>
</feature>
<dbReference type="EMBL" id="PQIB02000586">
    <property type="protein sequence ID" value="RLM49100.1"/>
    <property type="molecule type" value="Genomic_DNA"/>
</dbReference>
<evidence type="ECO:0000256" key="1">
    <source>
        <dbReference type="SAM" id="MobiDB-lite"/>
    </source>
</evidence>
<evidence type="ECO:0000313" key="3">
    <source>
        <dbReference type="Proteomes" id="UP000275267"/>
    </source>
</evidence>
<feature type="compositionally biased region" description="Low complexity" evidence="1">
    <location>
        <begin position="280"/>
        <end position="289"/>
    </location>
</feature>
<feature type="compositionally biased region" description="Low complexity" evidence="1">
    <location>
        <begin position="328"/>
        <end position="337"/>
    </location>
</feature>
<accession>A0A3L6PAZ3</accession>
<feature type="compositionally biased region" description="Basic and acidic residues" evidence="1">
    <location>
        <begin position="290"/>
        <end position="299"/>
    </location>
</feature>
<proteinExistence type="predicted"/>
<dbReference type="Proteomes" id="UP000275267">
    <property type="component" value="Unassembled WGS sequence"/>
</dbReference>
<gene>
    <name evidence="2" type="ORF">C2845_PMPSC055695</name>
</gene>